<dbReference type="Gene3D" id="1.10.287.130">
    <property type="match status" value="1"/>
</dbReference>
<dbReference type="CDD" id="cd06225">
    <property type="entry name" value="HAMP"/>
    <property type="match status" value="1"/>
</dbReference>
<dbReference type="PANTHER" id="PTHR45528:SF1">
    <property type="entry name" value="SENSOR HISTIDINE KINASE CPXA"/>
    <property type="match status" value="1"/>
</dbReference>
<organism evidence="17 18">
    <name type="scientific">Olsenella absiana</name>
    <dbReference type="NCBI Taxonomy" id="3115222"/>
    <lineage>
        <taxon>Bacteria</taxon>
        <taxon>Bacillati</taxon>
        <taxon>Actinomycetota</taxon>
        <taxon>Coriobacteriia</taxon>
        <taxon>Coriobacteriales</taxon>
        <taxon>Atopobiaceae</taxon>
        <taxon>Olsenella</taxon>
    </lineage>
</organism>
<evidence type="ECO:0000256" key="6">
    <source>
        <dbReference type="ARBA" id="ARBA00022679"/>
    </source>
</evidence>
<dbReference type="InterPro" id="IPR036890">
    <property type="entry name" value="HATPase_C_sf"/>
</dbReference>
<keyword evidence="18" id="KW-1185">Reference proteome</keyword>
<evidence type="ECO:0000256" key="14">
    <source>
        <dbReference type="SAM" id="Phobius"/>
    </source>
</evidence>
<dbReference type="SUPFAM" id="SSF55874">
    <property type="entry name" value="ATPase domain of HSP90 chaperone/DNA topoisomerase II/histidine kinase"/>
    <property type="match status" value="1"/>
</dbReference>
<dbReference type="InterPro" id="IPR050398">
    <property type="entry name" value="HssS/ArlS-like"/>
</dbReference>
<dbReference type="EMBL" id="JAZGJQ010000002">
    <property type="protein sequence ID" value="MEE6146785.1"/>
    <property type="molecule type" value="Genomic_DNA"/>
</dbReference>
<evidence type="ECO:0000256" key="2">
    <source>
        <dbReference type="ARBA" id="ARBA00004651"/>
    </source>
</evidence>
<evidence type="ECO:0000256" key="13">
    <source>
        <dbReference type="ARBA" id="ARBA00023136"/>
    </source>
</evidence>
<evidence type="ECO:0000256" key="9">
    <source>
        <dbReference type="ARBA" id="ARBA00022777"/>
    </source>
</evidence>
<dbReference type="CDD" id="cd00082">
    <property type="entry name" value="HisKA"/>
    <property type="match status" value="1"/>
</dbReference>
<evidence type="ECO:0000256" key="8">
    <source>
        <dbReference type="ARBA" id="ARBA00022741"/>
    </source>
</evidence>
<evidence type="ECO:0000256" key="1">
    <source>
        <dbReference type="ARBA" id="ARBA00000085"/>
    </source>
</evidence>
<comment type="subcellular location">
    <subcellularLocation>
        <location evidence="2">Cell membrane</location>
        <topology evidence="2">Multi-pass membrane protein</topology>
    </subcellularLocation>
</comment>
<dbReference type="InterPro" id="IPR003594">
    <property type="entry name" value="HATPase_dom"/>
</dbReference>
<reference evidence="17 18" key="1">
    <citation type="submission" date="2024-01" db="EMBL/GenBank/DDBJ databases">
        <title>Description of Olsenella sp. nov., isolated from pig feces.</title>
        <authorList>
            <person name="Chang Y.-H."/>
        </authorList>
    </citation>
    <scope>NUCLEOTIDE SEQUENCE [LARGE SCALE GENOMIC DNA]</scope>
    <source>
        <strain evidence="17 18">YH-ols2223</strain>
    </source>
</reference>
<evidence type="ECO:0000256" key="11">
    <source>
        <dbReference type="ARBA" id="ARBA00022989"/>
    </source>
</evidence>
<evidence type="ECO:0000256" key="7">
    <source>
        <dbReference type="ARBA" id="ARBA00022692"/>
    </source>
</evidence>
<dbReference type="Pfam" id="PF00512">
    <property type="entry name" value="HisKA"/>
    <property type="match status" value="1"/>
</dbReference>
<evidence type="ECO:0000259" key="15">
    <source>
        <dbReference type="PROSITE" id="PS50109"/>
    </source>
</evidence>
<keyword evidence="10" id="KW-0067">ATP-binding</keyword>
<name>A0ABU7R8A2_9ACTN</name>
<dbReference type="RefSeq" id="WP_330957553.1">
    <property type="nucleotide sequence ID" value="NZ_JAZGJQ010000002.1"/>
</dbReference>
<dbReference type="PROSITE" id="PS50885">
    <property type="entry name" value="HAMP"/>
    <property type="match status" value="1"/>
</dbReference>
<keyword evidence="11 14" id="KW-1133">Transmembrane helix</keyword>
<dbReference type="InterPro" id="IPR003660">
    <property type="entry name" value="HAMP_dom"/>
</dbReference>
<feature type="domain" description="Histidine kinase" evidence="15">
    <location>
        <begin position="245"/>
        <end position="456"/>
    </location>
</feature>
<evidence type="ECO:0000259" key="16">
    <source>
        <dbReference type="PROSITE" id="PS50885"/>
    </source>
</evidence>
<comment type="catalytic activity">
    <reaction evidence="1">
        <text>ATP + protein L-histidine = ADP + protein N-phospho-L-histidine.</text>
        <dbReference type="EC" id="2.7.13.3"/>
    </reaction>
</comment>
<dbReference type="InterPro" id="IPR036097">
    <property type="entry name" value="HisK_dim/P_sf"/>
</dbReference>
<accession>A0ABU7R8A2</accession>
<dbReference type="Proteomes" id="UP001332931">
    <property type="component" value="Unassembled WGS sequence"/>
</dbReference>
<keyword evidence="5" id="KW-0597">Phosphoprotein</keyword>
<keyword evidence="9 17" id="KW-0418">Kinase</keyword>
<dbReference type="SMART" id="SM00387">
    <property type="entry name" value="HATPase_c"/>
    <property type="match status" value="1"/>
</dbReference>
<comment type="caution">
    <text evidence="17">The sequence shown here is derived from an EMBL/GenBank/DDBJ whole genome shotgun (WGS) entry which is preliminary data.</text>
</comment>
<dbReference type="InterPro" id="IPR003661">
    <property type="entry name" value="HisK_dim/P_dom"/>
</dbReference>
<sequence>MSRLRRLLFGGSLRVRLVKLVIASALAAIGAFFALSWAAHVVSRDTGAMSSYINRRYDESARSLGDFMVANDVTEASSGRLATWVHEHRDVEIEVFSDEGFVYASDFMLDGSQLPSLDSEELPAYDGMRVFGLELADGTPVTVYLFGSFSFAFLVGLRAACAMAATLLFFVLFLWGVTRRVAYVRRLESAVMAMGAGDLETPVEVRGDDELASLASQMDQMRVSFSEQIESEKSAKQANRDLVTTMSHDLRTPLTSLLLYVQILKDGKYADEAQLGEYLDKIYGRSMQIKTLSDSLFHHFLVEDEAPGEKDARGPLGLVMGDLLAEFSSSLEAAGFDVVLEGSLEDVERPVDESALARVLDNLLSNIYKYAARHSEVTILAYRDARRCEDGRVAALAPADVCGLRITNEVEPAPEARESTRIGLENVRALMSQMGGSYRVERGDARDGAPGTYTSVLEFSLRAPDGRTSSTEGRN</sequence>
<dbReference type="PANTHER" id="PTHR45528">
    <property type="entry name" value="SENSOR HISTIDINE KINASE CPXA"/>
    <property type="match status" value="1"/>
</dbReference>
<dbReference type="SUPFAM" id="SSF158472">
    <property type="entry name" value="HAMP domain-like"/>
    <property type="match status" value="1"/>
</dbReference>
<dbReference type="Pfam" id="PF00672">
    <property type="entry name" value="HAMP"/>
    <property type="match status" value="1"/>
</dbReference>
<dbReference type="GO" id="GO:0016301">
    <property type="term" value="F:kinase activity"/>
    <property type="evidence" value="ECO:0007669"/>
    <property type="project" value="UniProtKB-KW"/>
</dbReference>
<feature type="domain" description="HAMP" evidence="16">
    <location>
        <begin position="178"/>
        <end position="230"/>
    </location>
</feature>
<dbReference type="Gene3D" id="3.30.565.10">
    <property type="entry name" value="Histidine kinase-like ATPase, C-terminal domain"/>
    <property type="match status" value="1"/>
</dbReference>
<keyword evidence="7 14" id="KW-0812">Transmembrane</keyword>
<dbReference type="SMART" id="SM00388">
    <property type="entry name" value="HisKA"/>
    <property type="match status" value="1"/>
</dbReference>
<keyword evidence="4" id="KW-1003">Cell membrane</keyword>
<dbReference type="SUPFAM" id="SSF47384">
    <property type="entry name" value="Homodimeric domain of signal transducing histidine kinase"/>
    <property type="match status" value="1"/>
</dbReference>
<evidence type="ECO:0000313" key="17">
    <source>
        <dbReference type="EMBL" id="MEE6146785.1"/>
    </source>
</evidence>
<evidence type="ECO:0000256" key="5">
    <source>
        <dbReference type="ARBA" id="ARBA00022553"/>
    </source>
</evidence>
<protein>
    <recommendedName>
        <fullName evidence="3">histidine kinase</fullName>
        <ecNumber evidence="3">2.7.13.3</ecNumber>
    </recommendedName>
</protein>
<evidence type="ECO:0000313" key="18">
    <source>
        <dbReference type="Proteomes" id="UP001332931"/>
    </source>
</evidence>
<keyword evidence="13 14" id="KW-0472">Membrane</keyword>
<evidence type="ECO:0000256" key="12">
    <source>
        <dbReference type="ARBA" id="ARBA00023012"/>
    </source>
</evidence>
<evidence type="ECO:0000256" key="10">
    <source>
        <dbReference type="ARBA" id="ARBA00022840"/>
    </source>
</evidence>
<dbReference type="SMART" id="SM00304">
    <property type="entry name" value="HAMP"/>
    <property type="match status" value="1"/>
</dbReference>
<dbReference type="PROSITE" id="PS50109">
    <property type="entry name" value="HIS_KIN"/>
    <property type="match status" value="1"/>
</dbReference>
<proteinExistence type="predicted"/>
<gene>
    <name evidence="17" type="ORF">VXJ25_02060</name>
</gene>
<feature type="transmembrane region" description="Helical" evidence="14">
    <location>
        <begin position="20"/>
        <end position="39"/>
    </location>
</feature>
<dbReference type="Gene3D" id="6.10.340.10">
    <property type="match status" value="1"/>
</dbReference>
<evidence type="ECO:0000256" key="4">
    <source>
        <dbReference type="ARBA" id="ARBA00022475"/>
    </source>
</evidence>
<keyword evidence="6" id="KW-0808">Transferase</keyword>
<dbReference type="InterPro" id="IPR005467">
    <property type="entry name" value="His_kinase_dom"/>
</dbReference>
<keyword evidence="8" id="KW-0547">Nucleotide-binding</keyword>
<evidence type="ECO:0000256" key="3">
    <source>
        <dbReference type="ARBA" id="ARBA00012438"/>
    </source>
</evidence>
<dbReference type="EC" id="2.7.13.3" evidence="3"/>
<feature type="transmembrane region" description="Helical" evidence="14">
    <location>
        <begin position="151"/>
        <end position="177"/>
    </location>
</feature>
<keyword evidence="12" id="KW-0902">Two-component regulatory system</keyword>